<dbReference type="OrthoDB" id="9809404at2"/>
<dbReference type="Pfam" id="PF10672">
    <property type="entry name" value="Methyltrans_SAM"/>
    <property type="match status" value="1"/>
</dbReference>
<dbReference type="Gene3D" id="3.30.750.80">
    <property type="entry name" value="RNA methyltransferase domain (HRMD) like"/>
    <property type="match status" value="1"/>
</dbReference>
<evidence type="ECO:0000256" key="7">
    <source>
        <dbReference type="PROSITE-ProRule" id="PRU00529"/>
    </source>
</evidence>
<protein>
    <recommendedName>
        <fullName evidence="6">Ribosomal RNA large subunit methyltransferase K/L</fullName>
    </recommendedName>
    <domain>
        <recommendedName>
            <fullName evidence="6">23S rRNA m2G2445 methyltransferase</fullName>
            <ecNumber evidence="6">2.1.1.173</ecNumber>
        </recommendedName>
        <alternativeName>
            <fullName evidence="6">rRNA (guanine-N(2)-)-methyltransferase RlmL</fullName>
        </alternativeName>
    </domain>
    <domain>
        <recommendedName>
            <fullName evidence="6">23S rRNA m7G2069 methyltransferase</fullName>
            <ecNumber evidence="6">2.1.1.264</ecNumber>
        </recommendedName>
        <alternativeName>
            <fullName evidence="6">rRNA (guanine-N(7)-)-methyltransferase RlmK</fullName>
        </alternativeName>
    </domain>
</protein>
<dbReference type="HAMAP" id="MF_01858">
    <property type="entry name" value="23SrRNA_methyltr_KL"/>
    <property type="match status" value="1"/>
</dbReference>
<dbReference type="Proteomes" id="UP000321764">
    <property type="component" value="Unassembled WGS sequence"/>
</dbReference>
<dbReference type="Pfam" id="PF02926">
    <property type="entry name" value="THUMP"/>
    <property type="match status" value="1"/>
</dbReference>
<keyword evidence="3 6" id="KW-0489">Methyltransferase</keyword>
<dbReference type="SMART" id="SM00981">
    <property type="entry name" value="THUMP"/>
    <property type="match status" value="1"/>
</dbReference>
<organism evidence="9 10">
    <name type="scientific">Reinekea thalattae</name>
    <dbReference type="NCBI Taxonomy" id="2593301"/>
    <lineage>
        <taxon>Bacteria</taxon>
        <taxon>Pseudomonadati</taxon>
        <taxon>Pseudomonadota</taxon>
        <taxon>Gammaproteobacteria</taxon>
        <taxon>Oceanospirillales</taxon>
        <taxon>Saccharospirillaceae</taxon>
        <taxon>Reinekea</taxon>
    </lineage>
</organism>
<evidence type="ECO:0000256" key="2">
    <source>
        <dbReference type="ARBA" id="ARBA00022552"/>
    </source>
</evidence>
<dbReference type="GO" id="GO:0070043">
    <property type="term" value="F:rRNA (guanine-N7-)-methyltransferase activity"/>
    <property type="evidence" value="ECO:0007669"/>
    <property type="project" value="UniProtKB-UniRule"/>
</dbReference>
<dbReference type="InterPro" id="IPR000241">
    <property type="entry name" value="RlmKL-like_Mtase"/>
</dbReference>
<comment type="catalytic activity">
    <reaction evidence="6">
        <text>guanosine(2069) in 23S rRNA + S-adenosyl-L-methionine = N(2)-methylguanosine(2069) in 23S rRNA + S-adenosyl-L-homocysteine + H(+)</text>
        <dbReference type="Rhea" id="RHEA:43772"/>
        <dbReference type="Rhea" id="RHEA-COMP:10688"/>
        <dbReference type="Rhea" id="RHEA-COMP:10689"/>
        <dbReference type="ChEBI" id="CHEBI:15378"/>
        <dbReference type="ChEBI" id="CHEBI:57856"/>
        <dbReference type="ChEBI" id="CHEBI:59789"/>
        <dbReference type="ChEBI" id="CHEBI:74269"/>
        <dbReference type="ChEBI" id="CHEBI:74481"/>
        <dbReference type="EC" id="2.1.1.264"/>
    </reaction>
</comment>
<dbReference type="RefSeq" id="WP_147712953.1">
    <property type="nucleotide sequence ID" value="NZ_VKAD01000001.1"/>
</dbReference>
<evidence type="ECO:0000313" key="10">
    <source>
        <dbReference type="Proteomes" id="UP000321764"/>
    </source>
</evidence>
<comment type="function">
    <text evidence="6">Specifically methylates the guanine in position 2445 (m2G2445) and the guanine in position 2069 (m7G2069) of 23S rRNA.</text>
</comment>
<proteinExistence type="inferred from homology"/>
<dbReference type="Pfam" id="PF22020">
    <property type="entry name" value="RlmL_1st"/>
    <property type="match status" value="1"/>
</dbReference>
<dbReference type="InterPro" id="IPR054170">
    <property type="entry name" value="RlmL_1st"/>
</dbReference>
<dbReference type="Gene3D" id="3.30.2130.30">
    <property type="match status" value="1"/>
</dbReference>
<gene>
    <name evidence="9" type="primary">rlmKL</name>
    <name evidence="6" type="synonym">rlmL</name>
    <name evidence="9" type="ORF">FME95_03015</name>
</gene>
<dbReference type="EC" id="2.1.1.173" evidence="6"/>
<comment type="subcellular location">
    <subcellularLocation>
        <location evidence="6">Cytoplasm</location>
    </subcellularLocation>
</comment>
<comment type="caution">
    <text evidence="9">The sequence shown here is derived from an EMBL/GenBank/DDBJ whole genome shotgun (WGS) entry which is preliminary data.</text>
</comment>
<evidence type="ECO:0000259" key="8">
    <source>
        <dbReference type="PROSITE" id="PS51165"/>
    </source>
</evidence>
<evidence type="ECO:0000256" key="1">
    <source>
        <dbReference type="ARBA" id="ARBA00022490"/>
    </source>
</evidence>
<comment type="similarity">
    <text evidence="6">Belongs to the methyltransferase superfamily. RlmKL family.</text>
</comment>
<dbReference type="EC" id="2.1.1.264" evidence="6"/>
<dbReference type="CDD" id="cd11715">
    <property type="entry name" value="THUMP_AdoMetMT"/>
    <property type="match status" value="1"/>
</dbReference>
<dbReference type="SUPFAM" id="SSF53335">
    <property type="entry name" value="S-adenosyl-L-methionine-dependent methyltransferases"/>
    <property type="match status" value="2"/>
</dbReference>
<comment type="catalytic activity">
    <reaction evidence="6">
        <text>guanosine(2445) in 23S rRNA + S-adenosyl-L-methionine = N(2)-methylguanosine(2445) in 23S rRNA + S-adenosyl-L-homocysteine + H(+)</text>
        <dbReference type="Rhea" id="RHEA:42740"/>
        <dbReference type="Rhea" id="RHEA-COMP:10215"/>
        <dbReference type="Rhea" id="RHEA-COMP:10216"/>
        <dbReference type="ChEBI" id="CHEBI:15378"/>
        <dbReference type="ChEBI" id="CHEBI:57856"/>
        <dbReference type="ChEBI" id="CHEBI:59789"/>
        <dbReference type="ChEBI" id="CHEBI:74269"/>
        <dbReference type="ChEBI" id="CHEBI:74481"/>
        <dbReference type="EC" id="2.1.1.173"/>
    </reaction>
</comment>
<dbReference type="InterPro" id="IPR029063">
    <property type="entry name" value="SAM-dependent_MTases_sf"/>
</dbReference>
<dbReference type="GO" id="GO:0003723">
    <property type="term" value="F:RNA binding"/>
    <property type="evidence" value="ECO:0007669"/>
    <property type="project" value="UniProtKB-UniRule"/>
</dbReference>
<dbReference type="CDD" id="cd02440">
    <property type="entry name" value="AdoMet_MTases"/>
    <property type="match status" value="1"/>
</dbReference>
<dbReference type="NCBIfam" id="NF008748">
    <property type="entry name" value="PRK11783.1"/>
    <property type="match status" value="1"/>
</dbReference>
<dbReference type="Gene3D" id="3.40.50.150">
    <property type="entry name" value="Vaccinia Virus protein VP39"/>
    <property type="match status" value="2"/>
</dbReference>
<accession>A0A5C8Z8H8</accession>
<evidence type="ECO:0000256" key="3">
    <source>
        <dbReference type="ARBA" id="ARBA00022603"/>
    </source>
</evidence>
<keyword evidence="1 6" id="KW-0963">Cytoplasm</keyword>
<keyword evidence="10" id="KW-1185">Reference proteome</keyword>
<evidence type="ECO:0000256" key="6">
    <source>
        <dbReference type="HAMAP-Rule" id="MF_01858"/>
    </source>
</evidence>
<name>A0A5C8Z8H8_9GAMM</name>
<dbReference type="PIRSF" id="PIRSF037618">
    <property type="entry name" value="RNA_Mtase_bacteria_prd"/>
    <property type="match status" value="1"/>
</dbReference>
<dbReference type="InterPro" id="IPR004114">
    <property type="entry name" value="THUMP_dom"/>
</dbReference>
<dbReference type="PROSITE" id="PS51165">
    <property type="entry name" value="THUMP"/>
    <property type="match status" value="1"/>
</dbReference>
<evidence type="ECO:0000256" key="4">
    <source>
        <dbReference type="ARBA" id="ARBA00022679"/>
    </source>
</evidence>
<keyword evidence="4 6" id="KW-0808">Transferase</keyword>
<dbReference type="InterPro" id="IPR017244">
    <property type="entry name" value="23SrRNA_methyltr_KL"/>
</dbReference>
<dbReference type="EMBL" id="VKAD01000001">
    <property type="protein sequence ID" value="TXR53553.1"/>
    <property type="molecule type" value="Genomic_DNA"/>
</dbReference>
<dbReference type="GO" id="GO:0005737">
    <property type="term" value="C:cytoplasm"/>
    <property type="evidence" value="ECO:0007669"/>
    <property type="project" value="UniProtKB-SubCell"/>
</dbReference>
<sequence>MNSTTSYRFWVTCPQGVHGLLKTEIQQIASVEVGDWHKGVTFVGSIADAYKICLWSRLSSRVYLALAESNEVSFEALEQLVGSIAWDEHLRPTGTLKVKFSGHLPEIRDTRFGGQKVKDWVVDQMRDKHGARPSVDTDKPDVTIFAQVARKKMFVGLEFTGESLHKRGYRQATGPAPIKENLACALLYSAGWLAMAQQRQSFFDLMCGSGTLVVEAAMIAADYAPGLGRIEFAFERWLQHDNKAWQELITEARQRRVKGIETMPVVMGYDADGGVIASANETLKNLGLSTQVRCYQKPLHEWEMPTHRVVKPGLWLSNPPYGERLGDKPLLLKTYRKMGELAREKLAGWRVGVLTSDDVLAREVGLRPYDKKRFQNGPIETTLYLYEADESRNEVQVSAHNEQVQGFKNRVEKNLKQLKKWQQREQVEAFRVYDADLPDFAFAIDKYGDSLHVQEYAPPKSIPPQKAEQRLMLAIEALTEIFSVPVAKIAVKRRERQKGQNQYEKASSTRGQFFQVQEQGVKLSVNLFDYLDTGLFLDHRNSRIWVQQHSAGKRVLNLFCYTAAFTSHAFVGKASKTVSVDLSKTYLKWGRDNLELNGGKEGPNHQFIHADCMKWLAECKETFDIIVLDPPTFSNSARMTDTLDVQRDHEFLVESAMKCLTADGVLIFSNNYKKFYMDDALYEKFDVKDITARSVPNDFKRKKPHRCFEIRHKF</sequence>
<dbReference type="PANTHER" id="PTHR47313">
    <property type="entry name" value="RIBOSOMAL RNA LARGE SUBUNIT METHYLTRANSFERASE K/L"/>
    <property type="match status" value="1"/>
</dbReference>
<reference evidence="9 10" key="1">
    <citation type="submission" date="2019-07" db="EMBL/GenBank/DDBJ databases">
        <title>Reinekea sp. strain SSH23 genome sequencing and assembly.</title>
        <authorList>
            <person name="Kim I."/>
        </authorList>
    </citation>
    <scope>NUCLEOTIDE SEQUENCE [LARGE SCALE GENOMIC DNA]</scope>
    <source>
        <strain evidence="9 10">SSH23</strain>
    </source>
</reference>
<feature type="domain" description="THUMP" evidence="8">
    <location>
        <begin position="48"/>
        <end position="159"/>
    </location>
</feature>
<dbReference type="InterPro" id="IPR019614">
    <property type="entry name" value="SAM-dep_methyl-trfase"/>
</dbReference>
<dbReference type="AlphaFoldDB" id="A0A5C8Z8H8"/>
<dbReference type="GO" id="GO:0052915">
    <property type="term" value="F:23S rRNA (guanine(2445)-N(2))-methyltransferase activity"/>
    <property type="evidence" value="ECO:0007669"/>
    <property type="project" value="UniProtKB-UniRule"/>
</dbReference>
<keyword evidence="5 6" id="KW-0949">S-adenosyl-L-methionine</keyword>
<evidence type="ECO:0000313" key="9">
    <source>
        <dbReference type="EMBL" id="TXR53553.1"/>
    </source>
</evidence>
<keyword evidence="2 6" id="KW-0698">rRNA processing</keyword>
<dbReference type="PANTHER" id="PTHR47313:SF1">
    <property type="entry name" value="RIBOSOMAL RNA LARGE SUBUNIT METHYLTRANSFERASE K_L"/>
    <property type="match status" value="1"/>
</dbReference>
<evidence type="ECO:0000256" key="5">
    <source>
        <dbReference type="ARBA" id="ARBA00022691"/>
    </source>
</evidence>
<keyword evidence="7" id="KW-0694">RNA-binding</keyword>
<dbReference type="Pfam" id="PF01170">
    <property type="entry name" value="UPF0020"/>
    <property type="match status" value="1"/>
</dbReference>